<organism evidence="1 2">
    <name type="scientific">Marasmiellus scandens</name>
    <dbReference type="NCBI Taxonomy" id="2682957"/>
    <lineage>
        <taxon>Eukaryota</taxon>
        <taxon>Fungi</taxon>
        <taxon>Dikarya</taxon>
        <taxon>Basidiomycota</taxon>
        <taxon>Agaricomycotina</taxon>
        <taxon>Agaricomycetes</taxon>
        <taxon>Agaricomycetidae</taxon>
        <taxon>Agaricales</taxon>
        <taxon>Marasmiineae</taxon>
        <taxon>Omphalotaceae</taxon>
        <taxon>Marasmiellus</taxon>
    </lineage>
</organism>
<reference evidence="1 2" key="1">
    <citation type="submission" date="2024-01" db="EMBL/GenBank/DDBJ databases">
        <title>A draft genome for the cacao thread blight pathogen Marasmiellus scandens.</title>
        <authorList>
            <person name="Baruah I.K."/>
            <person name="Leung J."/>
            <person name="Bukari Y."/>
            <person name="Amoako-Attah I."/>
            <person name="Meinhardt L.W."/>
            <person name="Bailey B.A."/>
            <person name="Cohen S.P."/>
        </authorList>
    </citation>
    <scope>NUCLEOTIDE SEQUENCE [LARGE SCALE GENOMIC DNA]</scope>
    <source>
        <strain evidence="1 2">GH-19</strain>
    </source>
</reference>
<dbReference type="Proteomes" id="UP001498398">
    <property type="component" value="Unassembled WGS sequence"/>
</dbReference>
<gene>
    <name evidence="1" type="ORF">VKT23_017659</name>
</gene>
<sequence length="64" mass="7173">MAVLLDPAILHSEVTSSSGIYTCLSPHNIAFRSHLKFRDILAYRLTNTGTGSLCAAFRRYVFIR</sequence>
<keyword evidence="2" id="KW-1185">Reference proteome</keyword>
<comment type="caution">
    <text evidence="1">The sequence shown here is derived from an EMBL/GenBank/DDBJ whole genome shotgun (WGS) entry which is preliminary data.</text>
</comment>
<evidence type="ECO:0000313" key="2">
    <source>
        <dbReference type="Proteomes" id="UP001498398"/>
    </source>
</evidence>
<accession>A0ABR1IUB7</accession>
<name>A0ABR1IUB7_9AGAR</name>
<protein>
    <submittedName>
        <fullName evidence="1">Uncharacterized protein</fullName>
    </submittedName>
</protein>
<proteinExistence type="predicted"/>
<evidence type="ECO:0000313" key="1">
    <source>
        <dbReference type="EMBL" id="KAK7439169.1"/>
    </source>
</evidence>
<dbReference type="EMBL" id="JBANRG010000074">
    <property type="protein sequence ID" value="KAK7439169.1"/>
    <property type="molecule type" value="Genomic_DNA"/>
</dbReference>